<feature type="signal peptide" evidence="1">
    <location>
        <begin position="1"/>
        <end position="19"/>
    </location>
</feature>
<reference evidence="2 3" key="1">
    <citation type="submission" date="2020-04" db="EMBL/GenBank/DDBJ databases">
        <title>Genome sequencing of novel species.</title>
        <authorList>
            <person name="Heo J."/>
            <person name="Kim S.-J."/>
            <person name="Kim J.-S."/>
            <person name="Hong S.-B."/>
            <person name="Kwon S.-W."/>
        </authorList>
    </citation>
    <scope>NUCLEOTIDE SEQUENCE [LARGE SCALE GENOMIC DNA]</scope>
    <source>
        <strain evidence="2 3">AF9R3</strain>
    </source>
</reference>
<evidence type="ECO:0000313" key="2">
    <source>
        <dbReference type="EMBL" id="QJD92484.1"/>
    </source>
</evidence>
<dbReference type="Proteomes" id="UP000503117">
    <property type="component" value="Chromosome"/>
</dbReference>
<sequence length="357" mass="39367">MTPRILLTACLLLSATAQAQDNCLEQNWQVFIDDAPIRMTFGPWLGADKQLAGRFLLNQHLDDNFLLPDPAGGWQAVNPDGVALGHLSLECGDDETLTGTWRTGDGRLTFPLKAEHSLGYYSLNASLIKNIAKGRKGGQPYDQVGVAVMPEARSIRLYGKAPAIVAINDAQHQAMLNYAEMALNCRAYAWLRDRTQQFAIPLYEDQLLLLTSDLAVIARHHPHACEEDYRFDDARTDILNLQTGAKVEILRWLSDPDAVIASQYEVQTEKASYAGTLSQLIWQAYRHPNPDCAAQVTFTLEQGLIYPAAQGLTFLPRARSGAKECIVPTTVPYRQLQPVLSVAGKQQVKAILAAPAD</sequence>
<keyword evidence="1" id="KW-0732">Signal</keyword>
<evidence type="ECO:0000313" key="3">
    <source>
        <dbReference type="Proteomes" id="UP000503117"/>
    </source>
</evidence>
<organism evidence="2 3">
    <name type="scientific">Duganella dendranthematis</name>
    <dbReference type="NCBI Taxonomy" id="2728021"/>
    <lineage>
        <taxon>Bacteria</taxon>
        <taxon>Pseudomonadati</taxon>
        <taxon>Pseudomonadota</taxon>
        <taxon>Betaproteobacteria</taxon>
        <taxon>Burkholderiales</taxon>
        <taxon>Oxalobacteraceae</taxon>
        <taxon>Telluria group</taxon>
        <taxon>Duganella</taxon>
    </lineage>
</organism>
<gene>
    <name evidence="2" type="ORF">HH213_21745</name>
</gene>
<accession>A0ABX6MDR9</accession>
<protein>
    <submittedName>
        <fullName evidence="2">Uncharacterized protein</fullName>
    </submittedName>
</protein>
<dbReference type="RefSeq" id="WP_169113617.1">
    <property type="nucleotide sequence ID" value="NZ_CP051684.1"/>
</dbReference>
<evidence type="ECO:0000256" key="1">
    <source>
        <dbReference type="SAM" id="SignalP"/>
    </source>
</evidence>
<feature type="chain" id="PRO_5046640837" evidence="1">
    <location>
        <begin position="20"/>
        <end position="357"/>
    </location>
</feature>
<dbReference type="EMBL" id="CP051684">
    <property type="protein sequence ID" value="QJD92484.1"/>
    <property type="molecule type" value="Genomic_DNA"/>
</dbReference>
<keyword evidence="3" id="KW-1185">Reference proteome</keyword>
<proteinExistence type="predicted"/>
<name>A0ABX6MDR9_9BURK</name>